<sequence>MQPMDLIDRLRQLSPGAANLLLSAAIPRIIPSIGGWGLRVEEVTETRARLSVPLKRRTRNHVKGLYFGVQMTLAELTAGLLLLRRFPPSEYRSLVKRVEADFKAQGRSTVYAVCEPPPEVFGGLAEALKQKGDKAEAWVPVTLLAEDGTVVTEVRFLDSVKRL</sequence>
<evidence type="ECO:0000313" key="2">
    <source>
        <dbReference type="Proteomes" id="UP000028725"/>
    </source>
</evidence>
<dbReference type="STRING" id="394096.DB31_3363"/>
<gene>
    <name evidence="1" type="ORF">DB31_3363</name>
</gene>
<dbReference type="Gene3D" id="3.10.129.10">
    <property type="entry name" value="Hotdog Thioesterase"/>
    <property type="match status" value="1"/>
</dbReference>
<dbReference type="OrthoDB" id="5514005at2"/>
<accession>A0A085WU70</accession>
<dbReference type="InterPro" id="IPR029069">
    <property type="entry name" value="HotDog_dom_sf"/>
</dbReference>
<protein>
    <recommendedName>
        <fullName evidence="3">DUF4442 domain-containing protein</fullName>
    </recommendedName>
</protein>
<dbReference type="PATRIC" id="fig|394096.3.peg.1013"/>
<dbReference type="SUPFAM" id="SSF54637">
    <property type="entry name" value="Thioesterase/thiol ester dehydrase-isomerase"/>
    <property type="match status" value="1"/>
</dbReference>
<organism evidence="1 2">
    <name type="scientific">Hyalangium minutum</name>
    <dbReference type="NCBI Taxonomy" id="394096"/>
    <lineage>
        <taxon>Bacteria</taxon>
        <taxon>Pseudomonadati</taxon>
        <taxon>Myxococcota</taxon>
        <taxon>Myxococcia</taxon>
        <taxon>Myxococcales</taxon>
        <taxon>Cystobacterineae</taxon>
        <taxon>Archangiaceae</taxon>
        <taxon>Hyalangium</taxon>
    </lineage>
</organism>
<reference evidence="1 2" key="1">
    <citation type="submission" date="2014-04" db="EMBL/GenBank/DDBJ databases">
        <title>Genome assembly of Hyalangium minutum DSM 14724.</title>
        <authorList>
            <person name="Sharma G."/>
            <person name="Subramanian S."/>
        </authorList>
    </citation>
    <scope>NUCLEOTIDE SEQUENCE [LARGE SCALE GENOMIC DNA]</scope>
    <source>
        <strain evidence="1 2">DSM 14724</strain>
    </source>
</reference>
<dbReference type="AlphaFoldDB" id="A0A085WU70"/>
<name>A0A085WU70_9BACT</name>
<dbReference type="EMBL" id="JMCB01000002">
    <property type="protein sequence ID" value="KFE71233.1"/>
    <property type="molecule type" value="Genomic_DNA"/>
</dbReference>
<evidence type="ECO:0008006" key="3">
    <source>
        <dbReference type="Google" id="ProtNLM"/>
    </source>
</evidence>
<proteinExistence type="predicted"/>
<evidence type="ECO:0000313" key="1">
    <source>
        <dbReference type="EMBL" id="KFE71233.1"/>
    </source>
</evidence>
<keyword evidence="2" id="KW-1185">Reference proteome</keyword>
<dbReference type="Pfam" id="PF14539">
    <property type="entry name" value="DUF4442"/>
    <property type="match status" value="1"/>
</dbReference>
<dbReference type="InterPro" id="IPR027961">
    <property type="entry name" value="DUF4442"/>
</dbReference>
<dbReference type="Proteomes" id="UP000028725">
    <property type="component" value="Unassembled WGS sequence"/>
</dbReference>
<comment type="caution">
    <text evidence="1">The sequence shown here is derived from an EMBL/GenBank/DDBJ whole genome shotgun (WGS) entry which is preliminary data.</text>
</comment>